<evidence type="ECO:0000313" key="3">
    <source>
        <dbReference type="EMBL" id="TWU22750.1"/>
    </source>
</evidence>
<keyword evidence="1" id="KW-1133">Transmembrane helix</keyword>
<organism evidence="3 4">
    <name type="scientific">Bythopirellula polymerisocia</name>
    <dbReference type="NCBI Taxonomy" id="2528003"/>
    <lineage>
        <taxon>Bacteria</taxon>
        <taxon>Pseudomonadati</taxon>
        <taxon>Planctomycetota</taxon>
        <taxon>Planctomycetia</taxon>
        <taxon>Pirellulales</taxon>
        <taxon>Lacipirellulaceae</taxon>
        <taxon>Bythopirellula</taxon>
    </lineage>
</organism>
<dbReference type="EMBL" id="SJPS01000007">
    <property type="protein sequence ID" value="TWU22750.1"/>
    <property type="molecule type" value="Genomic_DNA"/>
</dbReference>
<keyword evidence="1" id="KW-0472">Membrane</keyword>
<dbReference type="Proteomes" id="UP000318437">
    <property type="component" value="Unassembled WGS sequence"/>
</dbReference>
<evidence type="ECO:0000313" key="4">
    <source>
        <dbReference type="Proteomes" id="UP000318437"/>
    </source>
</evidence>
<accession>A0A5C6CDT0</accession>
<reference evidence="3 4" key="1">
    <citation type="submission" date="2019-02" db="EMBL/GenBank/DDBJ databases">
        <title>Deep-cultivation of Planctomycetes and their phenomic and genomic characterization uncovers novel biology.</title>
        <authorList>
            <person name="Wiegand S."/>
            <person name="Jogler M."/>
            <person name="Boedeker C."/>
            <person name="Pinto D."/>
            <person name="Vollmers J."/>
            <person name="Rivas-Marin E."/>
            <person name="Kohn T."/>
            <person name="Peeters S.H."/>
            <person name="Heuer A."/>
            <person name="Rast P."/>
            <person name="Oberbeckmann S."/>
            <person name="Bunk B."/>
            <person name="Jeske O."/>
            <person name="Meyerdierks A."/>
            <person name="Storesund J.E."/>
            <person name="Kallscheuer N."/>
            <person name="Luecker S."/>
            <person name="Lage O.M."/>
            <person name="Pohl T."/>
            <person name="Merkel B.J."/>
            <person name="Hornburger P."/>
            <person name="Mueller R.-W."/>
            <person name="Bruemmer F."/>
            <person name="Labrenz M."/>
            <person name="Spormann A.M."/>
            <person name="Op Den Camp H."/>
            <person name="Overmann J."/>
            <person name="Amann R."/>
            <person name="Jetten M.S.M."/>
            <person name="Mascher T."/>
            <person name="Medema M.H."/>
            <person name="Devos D.P."/>
            <person name="Kaster A.-K."/>
            <person name="Ovreas L."/>
            <person name="Rohde M."/>
            <person name="Galperin M.Y."/>
            <person name="Jogler C."/>
        </authorList>
    </citation>
    <scope>NUCLEOTIDE SEQUENCE [LARGE SCALE GENOMIC DNA]</scope>
    <source>
        <strain evidence="3 4">Pla144</strain>
    </source>
</reference>
<dbReference type="OrthoDB" id="277362at2"/>
<keyword evidence="2" id="KW-0732">Signal</keyword>
<feature type="transmembrane region" description="Helical" evidence="1">
    <location>
        <begin position="294"/>
        <end position="316"/>
    </location>
</feature>
<name>A0A5C6CDT0_9BACT</name>
<evidence type="ECO:0000256" key="1">
    <source>
        <dbReference type="SAM" id="Phobius"/>
    </source>
</evidence>
<evidence type="ECO:0008006" key="5">
    <source>
        <dbReference type="Google" id="ProtNLM"/>
    </source>
</evidence>
<feature type="signal peptide" evidence="2">
    <location>
        <begin position="1"/>
        <end position="24"/>
    </location>
</feature>
<feature type="chain" id="PRO_5022681164" description="PEP-CTERM protein-sorting domain-containing protein" evidence="2">
    <location>
        <begin position="25"/>
        <end position="323"/>
    </location>
</feature>
<dbReference type="AlphaFoldDB" id="A0A5C6CDT0"/>
<dbReference type="RefSeq" id="WP_146452494.1">
    <property type="nucleotide sequence ID" value="NZ_SJPS01000007.1"/>
</dbReference>
<gene>
    <name evidence="3" type="ORF">Pla144_42110</name>
</gene>
<protein>
    <recommendedName>
        <fullName evidence="5">PEP-CTERM protein-sorting domain-containing protein</fullName>
    </recommendedName>
</protein>
<comment type="caution">
    <text evidence="3">The sequence shown here is derived from an EMBL/GenBank/DDBJ whole genome shotgun (WGS) entry which is preliminary data.</text>
</comment>
<keyword evidence="1" id="KW-0812">Transmembrane</keyword>
<proteinExistence type="predicted"/>
<evidence type="ECO:0000256" key="2">
    <source>
        <dbReference type="SAM" id="SignalP"/>
    </source>
</evidence>
<keyword evidence="4" id="KW-1185">Reference proteome</keyword>
<sequence precursor="true">MKSKYLSVASCIVCFAISHSIAFAVIYNVPPDPLPVTFVSGDILNYDPGVDLFPTLSAPAGTIVNLFSGTISGFESNVEGTLNVLGGSVSTPVFARDTVITLGSGGLLSDLVIQRTTLQIIGGRVGTELASLDSNINLLDGEITLLGNMSGSTLKMSGGIINVSFIPIEGGTINMSGGVMGDIAISNGVEFNLSGGTVGFGPSMSFFTALPGSSMHLFVQEAQFNGVDIPGLSLGTTIPFDVTNLLGKLTGVLSDGLPFLFDLTTMNQTSDLPRDPTIVTDPNLGSLPLTKIKILITLVPEPHSIYLAAIVVVFMFHSRSRVL</sequence>